<proteinExistence type="predicted"/>
<accession>A0A699KMQ9</accession>
<reference evidence="1" key="1">
    <citation type="journal article" date="2019" name="Sci. Rep.">
        <title>Draft genome of Tanacetum cinerariifolium, the natural source of mosquito coil.</title>
        <authorList>
            <person name="Yamashiro T."/>
            <person name="Shiraishi A."/>
            <person name="Satake H."/>
            <person name="Nakayama K."/>
        </authorList>
    </citation>
    <scope>NUCLEOTIDE SEQUENCE</scope>
</reference>
<organism evidence="1">
    <name type="scientific">Tanacetum cinerariifolium</name>
    <name type="common">Dalmatian daisy</name>
    <name type="synonym">Chrysanthemum cinerariifolium</name>
    <dbReference type="NCBI Taxonomy" id="118510"/>
    <lineage>
        <taxon>Eukaryota</taxon>
        <taxon>Viridiplantae</taxon>
        <taxon>Streptophyta</taxon>
        <taxon>Embryophyta</taxon>
        <taxon>Tracheophyta</taxon>
        <taxon>Spermatophyta</taxon>
        <taxon>Magnoliopsida</taxon>
        <taxon>eudicotyledons</taxon>
        <taxon>Gunneridae</taxon>
        <taxon>Pentapetalae</taxon>
        <taxon>asterids</taxon>
        <taxon>campanulids</taxon>
        <taxon>Asterales</taxon>
        <taxon>Asteraceae</taxon>
        <taxon>Asteroideae</taxon>
        <taxon>Anthemideae</taxon>
        <taxon>Anthemidinae</taxon>
        <taxon>Tanacetum</taxon>
    </lineage>
</organism>
<name>A0A699KMQ9_TANCI</name>
<dbReference type="AlphaFoldDB" id="A0A699KMQ9"/>
<protein>
    <submittedName>
        <fullName evidence="1">Uncharacterized protein</fullName>
    </submittedName>
</protein>
<dbReference type="EMBL" id="BKCJ010525371">
    <property type="protein sequence ID" value="GFA97415.1"/>
    <property type="molecule type" value="Genomic_DNA"/>
</dbReference>
<evidence type="ECO:0000313" key="1">
    <source>
        <dbReference type="EMBL" id="GFA97415.1"/>
    </source>
</evidence>
<sequence length="94" mass="10460">MLSRISFHVLYGSPSVHTRCMFSHKGSRSLGAWVFVGVSSRVVGKGVDSGGMAAGSGRMEVTDWREIWRMNRGLNVGCDREGVWEFYNISPYSL</sequence>
<gene>
    <name evidence="1" type="ORF">Tci_669387</name>
</gene>
<comment type="caution">
    <text evidence="1">The sequence shown here is derived from an EMBL/GenBank/DDBJ whole genome shotgun (WGS) entry which is preliminary data.</text>
</comment>